<dbReference type="PANTHER" id="PTHR42756:SF1">
    <property type="entry name" value="TRANSCRIPTIONAL REPRESSOR OF EMRAB OPERON"/>
    <property type="match status" value="1"/>
</dbReference>
<name>A0A2S5GA01_9BACL</name>
<dbReference type="PANTHER" id="PTHR42756">
    <property type="entry name" value="TRANSCRIPTIONAL REGULATOR, MARR"/>
    <property type="match status" value="1"/>
</dbReference>
<dbReference type="Gene3D" id="1.10.10.10">
    <property type="entry name" value="Winged helix-like DNA-binding domain superfamily/Winged helix DNA-binding domain"/>
    <property type="match status" value="1"/>
</dbReference>
<dbReference type="EMBL" id="PREZ01000005">
    <property type="protein sequence ID" value="PPA69743.1"/>
    <property type="molecule type" value="Genomic_DNA"/>
</dbReference>
<evidence type="ECO:0000259" key="4">
    <source>
        <dbReference type="PROSITE" id="PS50995"/>
    </source>
</evidence>
<keyword evidence="1" id="KW-0805">Transcription regulation</keyword>
<gene>
    <name evidence="5" type="ORF">C4B60_14495</name>
</gene>
<dbReference type="InterPro" id="IPR036390">
    <property type="entry name" value="WH_DNA-bd_sf"/>
</dbReference>
<dbReference type="Proteomes" id="UP000239047">
    <property type="component" value="Unassembled WGS sequence"/>
</dbReference>
<dbReference type="SUPFAM" id="SSF46785">
    <property type="entry name" value="Winged helix' DNA-binding domain"/>
    <property type="match status" value="1"/>
</dbReference>
<reference evidence="5 6" key="1">
    <citation type="submission" date="2018-02" db="EMBL/GenBank/DDBJ databases">
        <title>Jeotgalibacillus proteolyticum sp. nov. a protease producing bacterium isolated from ocean sediments of Laizhou Bay.</title>
        <authorList>
            <person name="Li Y."/>
        </authorList>
    </citation>
    <scope>NUCLEOTIDE SEQUENCE [LARGE SCALE GENOMIC DNA]</scope>
    <source>
        <strain evidence="5 6">22-7</strain>
    </source>
</reference>
<dbReference type="AlphaFoldDB" id="A0A2S5GA01"/>
<dbReference type="InterPro" id="IPR023187">
    <property type="entry name" value="Tscrpt_reg_MarR-type_CS"/>
</dbReference>
<evidence type="ECO:0000256" key="2">
    <source>
        <dbReference type="ARBA" id="ARBA00023125"/>
    </source>
</evidence>
<keyword evidence="2" id="KW-0238">DNA-binding</keyword>
<organism evidence="5 6">
    <name type="scientific">Jeotgalibacillus proteolyticus</name>
    <dbReference type="NCBI Taxonomy" id="2082395"/>
    <lineage>
        <taxon>Bacteria</taxon>
        <taxon>Bacillati</taxon>
        <taxon>Bacillota</taxon>
        <taxon>Bacilli</taxon>
        <taxon>Bacillales</taxon>
        <taxon>Caryophanaceae</taxon>
        <taxon>Jeotgalibacillus</taxon>
    </lineage>
</organism>
<sequence length="150" mass="17390">MTKNHGNKSVGRMVSTVHRYGYMHLSKTFDQFGLGRGQVKFLMALFEQNDQTQEQIATVLKMDKTTTARAVRKLEDEGYVTRRPHPTDRRSQIVSLTEKAFEMEPLIRSILEEWTTALTKDFTEEEKELALNLLRRMADNAVKQIQKKEG</sequence>
<keyword evidence="6" id="KW-1185">Reference proteome</keyword>
<dbReference type="InterPro" id="IPR000835">
    <property type="entry name" value="HTH_MarR-typ"/>
</dbReference>
<dbReference type="PRINTS" id="PR00598">
    <property type="entry name" value="HTHMARR"/>
</dbReference>
<accession>A0A2S5GA01</accession>
<feature type="domain" description="HTH marR-type" evidence="4">
    <location>
        <begin position="1"/>
        <end position="139"/>
    </location>
</feature>
<evidence type="ECO:0000313" key="6">
    <source>
        <dbReference type="Proteomes" id="UP000239047"/>
    </source>
</evidence>
<evidence type="ECO:0000313" key="5">
    <source>
        <dbReference type="EMBL" id="PPA69743.1"/>
    </source>
</evidence>
<evidence type="ECO:0000256" key="3">
    <source>
        <dbReference type="ARBA" id="ARBA00023163"/>
    </source>
</evidence>
<dbReference type="InterPro" id="IPR011991">
    <property type="entry name" value="ArsR-like_HTH"/>
</dbReference>
<evidence type="ECO:0000256" key="1">
    <source>
        <dbReference type="ARBA" id="ARBA00023015"/>
    </source>
</evidence>
<dbReference type="PROSITE" id="PS01117">
    <property type="entry name" value="HTH_MARR_1"/>
    <property type="match status" value="1"/>
</dbReference>
<keyword evidence="3" id="KW-0804">Transcription</keyword>
<comment type="caution">
    <text evidence="5">The sequence shown here is derived from an EMBL/GenBank/DDBJ whole genome shotgun (WGS) entry which is preliminary data.</text>
</comment>
<dbReference type="InterPro" id="IPR036388">
    <property type="entry name" value="WH-like_DNA-bd_sf"/>
</dbReference>
<protein>
    <submittedName>
        <fullName evidence="5">MarR family transcriptional regulator</fullName>
    </submittedName>
</protein>
<dbReference type="GO" id="GO:0003700">
    <property type="term" value="F:DNA-binding transcription factor activity"/>
    <property type="evidence" value="ECO:0007669"/>
    <property type="project" value="InterPro"/>
</dbReference>
<dbReference type="CDD" id="cd00090">
    <property type="entry name" value="HTH_ARSR"/>
    <property type="match status" value="1"/>
</dbReference>
<dbReference type="PROSITE" id="PS50995">
    <property type="entry name" value="HTH_MARR_2"/>
    <property type="match status" value="1"/>
</dbReference>
<dbReference type="GO" id="GO:0003677">
    <property type="term" value="F:DNA binding"/>
    <property type="evidence" value="ECO:0007669"/>
    <property type="project" value="UniProtKB-KW"/>
</dbReference>
<dbReference type="RefSeq" id="WP_104058736.1">
    <property type="nucleotide sequence ID" value="NZ_PREZ01000005.1"/>
</dbReference>
<proteinExistence type="predicted"/>
<dbReference type="SMART" id="SM00347">
    <property type="entry name" value="HTH_MARR"/>
    <property type="match status" value="1"/>
</dbReference>
<dbReference type="Pfam" id="PF01047">
    <property type="entry name" value="MarR"/>
    <property type="match status" value="1"/>
</dbReference>
<dbReference type="OrthoDB" id="6462103at2"/>